<keyword evidence="10" id="KW-1185">Reference proteome</keyword>
<dbReference type="SUPFAM" id="SSF55653">
    <property type="entry name" value="Ribosomal protein L9 C-domain"/>
    <property type="match status" value="1"/>
</dbReference>
<keyword evidence="4 7" id="KW-0689">Ribosomal protein</keyword>
<evidence type="ECO:0000256" key="2">
    <source>
        <dbReference type="ARBA" id="ARBA00022730"/>
    </source>
</evidence>
<dbReference type="HAMAP" id="MF_00503">
    <property type="entry name" value="Ribosomal_bL9"/>
    <property type="match status" value="1"/>
</dbReference>
<dbReference type="InterPro" id="IPR036935">
    <property type="entry name" value="Ribosomal_bL9_N_sf"/>
</dbReference>
<comment type="similarity">
    <text evidence="1 7">Belongs to the bacterial ribosomal protein bL9 family.</text>
</comment>
<evidence type="ECO:0000256" key="1">
    <source>
        <dbReference type="ARBA" id="ARBA00010605"/>
    </source>
</evidence>
<keyword evidence="2 7" id="KW-0699">rRNA-binding</keyword>
<gene>
    <name evidence="7 9" type="primary">rplI</name>
    <name evidence="9" type="ORF">GCM10007878_20290</name>
</gene>
<dbReference type="EMBL" id="BSOR01000035">
    <property type="protein sequence ID" value="GLR64591.1"/>
    <property type="molecule type" value="Genomic_DNA"/>
</dbReference>
<dbReference type="Gene3D" id="3.10.430.100">
    <property type="entry name" value="Ribosomal protein L9, C-terminal domain"/>
    <property type="match status" value="1"/>
</dbReference>
<dbReference type="Pfam" id="PF01281">
    <property type="entry name" value="Ribosomal_L9_N"/>
    <property type="match status" value="1"/>
</dbReference>
<protein>
    <recommendedName>
        <fullName evidence="6 7">Large ribosomal subunit protein bL9</fullName>
    </recommendedName>
</protein>
<comment type="function">
    <text evidence="7">Binds to the 23S rRNA.</text>
</comment>
<keyword evidence="3 7" id="KW-0694">RNA-binding</keyword>
<dbReference type="InterPro" id="IPR009027">
    <property type="entry name" value="Ribosomal_bL9/RNase_H1_N"/>
</dbReference>
<dbReference type="PROSITE" id="PS00651">
    <property type="entry name" value="RIBOSOMAL_L9"/>
    <property type="match status" value="1"/>
</dbReference>
<evidence type="ECO:0000256" key="4">
    <source>
        <dbReference type="ARBA" id="ARBA00022980"/>
    </source>
</evidence>
<evidence type="ECO:0000313" key="10">
    <source>
        <dbReference type="Proteomes" id="UP001156682"/>
    </source>
</evidence>
<evidence type="ECO:0000256" key="7">
    <source>
        <dbReference type="HAMAP-Rule" id="MF_00503"/>
    </source>
</evidence>
<dbReference type="RefSeq" id="WP_027851221.1">
    <property type="nucleotide sequence ID" value="NZ_BSOR01000035.1"/>
</dbReference>
<dbReference type="Gene3D" id="3.40.5.10">
    <property type="entry name" value="Ribosomal protein L9, N-terminal domain"/>
    <property type="match status" value="1"/>
</dbReference>
<dbReference type="GO" id="GO:0005840">
    <property type="term" value="C:ribosome"/>
    <property type="evidence" value="ECO:0007669"/>
    <property type="project" value="UniProtKB-KW"/>
</dbReference>
<sequence>MQVILLEKVNKLGSLGDEVTVKNGYGRNFLVPQGKAVPATAANREAFQERRAELEAAAAERLAAAQAIATKLEGVERVTIASKAGDEGKLFGSIGARDLAEAATAAGVELTKSEIRLPEGPLRNVGEYEIVVHLHAEVESLLRVAIVAE</sequence>
<dbReference type="InterPro" id="IPR020070">
    <property type="entry name" value="Ribosomal_bL9_N"/>
</dbReference>
<reference evidence="10" key="1">
    <citation type="journal article" date="2019" name="Int. J. Syst. Evol. Microbiol.">
        <title>The Global Catalogue of Microorganisms (GCM) 10K type strain sequencing project: providing services to taxonomists for standard genome sequencing and annotation.</title>
        <authorList>
            <consortium name="The Broad Institute Genomics Platform"/>
            <consortium name="The Broad Institute Genome Sequencing Center for Infectious Disease"/>
            <person name="Wu L."/>
            <person name="Ma J."/>
        </authorList>
    </citation>
    <scope>NUCLEOTIDE SEQUENCE [LARGE SCALE GENOMIC DNA]</scope>
    <source>
        <strain evidence="10">NBRC 100033</strain>
    </source>
</reference>
<proteinExistence type="inferred from homology"/>
<evidence type="ECO:0000259" key="8">
    <source>
        <dbReference type="PROSITE" id="PS00651"/>
    </source>
</evidence>
<evidence type="ECO:0000256" key="5">
    <source>
        <dbReference type="ARBA" id="ARBA00023274"/>
    </source>
</evidence>
<dbReference type="Proteomes" id="UP001156682">
    <property type="component" value="Unassembled WGS sequence"/>
</dbReference>
<dbReference type="Pfam" id="PF03948">
    <property type="entry name" value="Ribosomal_L9_C"/>
    <property type="match status" value="1"/>
</dbReference>
<accession>A0ABQ6A108</accession>
<organism evidence="9 10">
    <name type="scientific">Marinospirillum insulare</name>
    <dbReference type="NCBI Taxonomy" id="217169"/>
    <lineage>
        <taxon>Bacteria</taxon>
        <taxon>Pseudomonadati</taxon>
        <taxon>Pseudomonadota</taxon>
        <taxon>Gammaproteobacteria</taxon>
        <taxon>Oceanospirillales</taxon>
        <taxon>Oceanospirillaceae</taxon>
        <taxon>Marinospirillum</taxon>
    </lineage>
</organism>
<dbReference type="InterPro" id="IPR036791">
    <property type="entry name" value="Ribosomal_bL9_C_sf"/>
</dbReference>
<evidence type="ECO:0000313" key="9">
    <source>
        <dbReference type="EMBL" id="GLR64591.1"/>
    </source>
</evidence>
<dbReference type="InterPro" id="IPR020069">
    <property type="entry name" value="Ribosomal_bL9_C"/>
</dbReference>
<dbReference type="InterPro" id="IPR020594">
    <property type="entry name" value="Ribosomal_bL9_bac/chp"/>
</dbReference>
<comment type="caution">
    <text evidence="9">The sequence shown here is derived from an EMBL/GenBank/DDBJ whole genome shotgun (WGS) entry which is preliminary data.</text>
</comment>
<feature type="domain" description="Ribosomal protein L9" evidence="8">
    <location>
        <begin position="13"/>
        <end position="40"/>
    </location>
</feature>
<dbReference type="InterPro" id="IPR000244">
    <property type="entry name" value="Ribosomal_bL9"/>
</dbReference>
<dbReference type="NCBIfam" id="TIGR00158">
    <property type="entry name" value="L9"/>
    <property type="match status" value="1"/>
</dbReference>
<evidence type="ECO:0000256" key="6">
    <source>
        <dbReference type="ARBA" id="ARBA00035292"/>
    </source>
</evidence>
<evidence type="ECO:0000256" key="3">
    <source>
        <dbReference type="ARBA" id="ARBA00022884"/>
    </source>
</evidence>
<dbReference type="PANTHER" id="PTHR21368">
    <property type="entry name" value="50S RIBOSOMAL PROTEIN L9"/>
    <property type="match status" value="1"/>
</dbReference>
<name>A0ABQ6A108_9GAMM</name>
<keyword evidence="5 7" id="KW-0687">Ribonucleoprotein</keyword>
<dbReference type="SUPFAM" id="SSF55658">
    <property type="entry name" value="L9 N-domain-like"/>
    <property type="match status" value="1"/>
</dbReference>